<protein>
    <submittedName>
        <fullName evidence="3">Uncharacterized protein</fullName>
    </submittedName>
</protein>
<feature type="compositionally biased region" description="Basic residues" evidence="1">
    <location>
        <begin position="61"/>
        <end position="79"/>
    </location>
</feature>
<reference evidence="3 4" key="1">
    <citation type="submission" date="2016-05" db="EMBL/GenBank/DDBJ databases">
        <title>A degradative enzymes factory behind the ericoid mycorrhizal symbiosis.</title>
        <authorList>
            <consortium name="DOE Joint Genome Institute"/>
            <person name="Martino E."/>
            <person name="Morin E."/>
            <person name="Grelet G."/>
            <person name="Kuo A."/>
            <person name="Kohler A."/>
            <person name="Daghino S."/>
            <person name="Barry K."/>
            <person name="Choi C."/>
            <person name="Cichocki N."/>
            <person name="Clum A."/>
            <person name="Copeland A."/>
            <person name="Hainaut M."/>
            <person name="Haridas S."/>
            <person name="Labutti K."/>
            <person name="Lindquist E."/>
            <person name="Lipzen A."/>
            <person name="Khouja H.-R."/>
            <person name="Murat C."/>
            <person name="Ohm R."/>
            <person name="Olson A."/>
            <person name="Spatafora J."/>
            <person name="Veneault-Fourrey C."/>
            <person name="Henrissat B."/>
            <person name="Grigoriev I."/>
            <person name="Martin F."/>
            <person name="Perotto S."/>
        </authorList>
    </citation>
    <scope>NUCLEOTIDE SEQUENCE [LARGE SCALE GENOMIC DNA]</scope>
    <source>
        <strain evidence="3 4">UAMH 7357</strain>
    </source>
</reference>
<evidence type="ECO:0000256" key="2">
    <source>
        <dbReference type="SAM" id="Phobius"/>
    </source>
</evidence>
<name>A0A2J6PPD5_9HELO</name>
<keyword evidence="2" id="KW-1133">Transmembrane helix</keyword>
<keyword evidence="2" id="KW-0472">Membrane</keyword>
<dbReference type="Proteomes" id="UP000235672">
    <property type="component" value="Unassembled WGS sequence"/>
</dbReference>
<feature type="region of interest" description="Disordered" evidence="1">
    <location>
        <begin position="46"/>
        <end position="101"/>
    </location>
</feature>
<dbReference type="OrthoDB" id="5423884at2759"/>
<evidence type="ECO:0000313" key="3">
    <source>
        <dbReference type="EMBL" id="PMD15884.1"/>
    </source>
</evidence>
<evidence type="ECO:0000256" key="1">
    <source>
        <dbReference type="SAM" id="MobiDB-lite"/>
    </source>
</evidence>
<organism evidence="3 4">
    <name type="scientific">Hyaloscypha hepaticicola</name>
    <dbReference type="NCBI Taxonomy" id="2082293"/>
    <lineage>
        <taxon>Eukaryota</taxon>
        <taxon>Fungi</taxon>
        <taxon>Dikarya</taxon>
        <taxon>Ascomycota</taxon>
        <taxon>Pezizomycotina</taxon>
        <taxon>Leotiomycetes</taxon>
        <taxon>Helotiales</taxon>
        <taxon>Hyaloscyphaceae</taxon>
        <taxon>Hyaloscypha</taxon>
    </lineage>
</organism>
<dbReference type="EMBL" id="KZ613510">
    <property type="protein sequence ID" value="PMD15884.1"/>
    <property type="molecule type" value="Genomic_DNA"/>
</dbReference>
<gene>
    <name evidence="3" type="ORF">NA56DRAFT_649926</name>
</gene>
<evidence type="ECO:0000313" key="4">
    <source>
        <dbReference type="Proteomes" id="UP000235672"/>
    </source>
</evidence>
<keyword evidence="4" id="KW-1185">Reference proteome</keyword>
<dbReference type="AlphaFoldDB" id="A0A2J6PPD5"/>
<sequence length="101" mass="11076">MYLPIQPRGTDSGTCPSGIIAGAVLGSIAGTLLVLWLIYTLRAGLNPTSNTKNTSEVVNRPRSHHSHRSSRSRSARRSSRTIYVDEKGNRVPPPPRAYYKS</sequence>
<proteinExistence type="predicted"/>
<feature type="compositionally biased region" description="Polar residues" evidence="1">
    <location>
        <begin position="46"/>
        <end position="57"/>
    </location>
</feature>
<feature type="compositionally biased region" description="Pro residues" evidence="1">
    <location>
        <begin position="91"/>
        <end position="101"/>
    </location>
</feature>
<feature type="transmembrane region" description="Helical" evidence="2">
    <location>
        <begin position="20"/>
        <end position="39"/>
    </location>
</feature>
<accession>A0A2J6PPD5</accession>
<keyword evidence="2" id="KW-0812">Transmembrane</keyword>